<dbReference type="OrthoDB" id="3723182at2"/>
<dbReference type="InterPro" id="IPR029479">
    <property type="entry name" value="Nitroreductase"/>
</dbReference>
<reference evidence="3 4" key="1">
    <citation type="submission" date="2016-11" db="EMBL/GenBank/DDBJ databases">
        <authorList>
            <person name="Jaros S."/>
            <person name="Januszkiewicz K."/>
            <person name="Wedrychowicz H."/>
        </authorList>
    </citation>
    <scope>NUCLEOTIDE SEQUENCE [LARGE SCALE GENOMIC DNA]</scope>
    <source>
        <strain evidence="3 4">DSM 4740</strain>
    </source>
</reference>
<keyword evidence="5" id="KW-1185">Reference proteome</keyword>
<dbReference type="EMBL" id="BJXU01000031">
    <property type="protein sequence ID" value="GEN22921.1"/>
    <property type="molecule type" value="Genomic_DNA"/>
</dbReference>
<reference evidence="2 5" key="2">
    <citation type="submission" date="2019-07" db="EMBL/GenBank/DDBJ databases">
        <title>Whole genome shotgun sequence of Halomonas cupida NBRC 102219.</title>
        <authorList>
            <person name="Hosoyama A."/>
            <person name="Uohara A."/>
            <person name="Ohji S."/>
            <person name="Ichikawa N."/>
        </authorList>
    </citation>
    <scope>NUCLEOTIDE SEQUENCE [LARGE SCALE GENOMIC DNA]</scope>
    <source>
        <strain evidence="2 5">NBRC 102219</strain>
    </source>
</reference>
<feature type="domain" description="Nitroreductase" evidence="1">
    <location>
        <begin position="20"/>
        <end position="203"/>
    </location>
</feature>
<dbReference type="InterPro" id="IPR020051">
    <property type="entry name" value="SagB-type_dehydrogenase"/>
</dbReference>
<evidence type="ECO:0000313" key="2">
    <source>
        <dbReference type="EMBL" id="GEN22921.1"/>
    </source>
</evidence>
<dbReference type="EMBL" id="FRCA01000003">
    <property type="protein sequence ID" value="SHL84596.1"/>
    <property type="molecule type" value="Genomic_DNA"/>
</dbReference>
<proteinExistence type="predicted"/>
<dbReference type="GO" id="GO:0016491">
    <property type="term" value="F:oxidoreductase activity"/>
    <property type="evidence" value="ECO:0007669"/>
    <property type="project" value="InterPro"/>
</dbReference>
<evidence type="ECO:0000259" key="1">
    <source>
        <dbReference type="Pfam" id="PF00881"/>
    </source>
</evidence>
<accession>A0A1M7DYS0</accession>
<dbReference type="Pfam" id="PF00881">
    <property type="entry name" value="Nitroreductase"/>
    <property type="match status" value="1"/>
</dbReference>
<dbReference type="Gene3D" id="3.40.109.10">
    <property type="entry name" value="NADH Oxidase"/>
    <property type="match status" value="1"/>
</dbReference>
<evidence type="ECO:0000313" key="5">
    <source>
        <dbReference type="Proteomes" id="UP000321726"/>
    </source>
</evidence>
<dbReference type="STRING" id="44933.SAMN05660971_01539"/>
<dbReference type="RefSeq" id="WP_159438869.1">
    <property type="nucleotide sequence ID" value="NZ_BJXU01000031.1"/>
</dbReference>
<dbReference type="PANTHER" id="PTHR43745">
    <property type="entry name" value="NITROREDUCTASE MJ1384-RELATED"/>
    <property type="match status" value="1"/>
</dbReference>
<sequence length="206" mass="22354">MMLELPEPQTRTSVPLVDCIQRRRSIREYTMEPLSLAEFSQLLWAAQGITGPESLRATPSPGEFYPLRLHVLVRRVETLEPGIYEYQSEAHGLRFVGKPASEDAIQAAGIGEQTWLGVAAVVVGIAARLDDITQHFEHQPPCGERGLRYAYMEAGALAQNVQLQTTALGLGGVLVGGFDDQMASDALQLPADLAPTALLCIGRPFG</sequence>
<evidence type="ECO:0000313" key="3">
    <source>
        <dbReference type="EMBL" id="SHL84596.1"/>
    </source>
</evidence>
<dbReference type="PANTHER" id="PTHR43745:SF2">
    <property type="entry name" value="NITROREDUCTASE MJ1384-RELATED"/>
    <property type="match status" value="1"/>
</dbReference>
<dbReference type="Proteomes" id="UP000184123">
    <property type="component" value="Unassembled WGS sequence"/>
</dbReference>
<name>A0A1M7DYS0_9GAMM</name>
<gene>
    <name evidence="2" type="ORF">HCU01_08700</name>
    <name evidence="3" type="ORF">SAMN05660971_01539</name>
</gene>
<dbReference type="SUPFAM" id="SSF55469">
    <property type="entry name" value="FMN-dependent nitroreductase-like"/>
    <property type="match status" value="1"/>
</dbReference>
<dbReference type="AlphaFoldDB" id="A0A1M7DYS0"/>
<organism evidence="3 4">
    <name type="scientific">Halomonas cupida</name>
    <dbReference type="NCBI Taxonomy" id="44933"/>
    <lineage>
        <taxon>Bacteria</taxon>
        <taxon>Pseudomonadati</taxon>
        <taxon>Pseudomonadota</taxon>
        <taxon>Gammaproteobacteria</taxon>
        <taxon>Oceanospirillales</taxon>
        <taxon>Halomonadaceae</taxon>
        <taxon>Halomonas</taxon>
    </lineage>
</organism>
<dbReference type="InterPro" id="IPR000415">
    <property type="entry name" value="Nitroreductase-like"/>
</dbReference>
<dbReference type="Proteomes" id="UP000321726">
    <property type="component" value="Unassembled WGS sequence"/>
</dbReference>
<evidence type="ECO:0000313" key="4">
    <source>
        <dbReference type="Proteomes" id="UP000184123"/>
    </source>
</evidence>
<dbReference type="NCBIfam" id="TIGR03605">
    <property type="entry name" value="antibiot_sagB"/>
    <property type="match status" value="1"/>
</dbReference>
<dbReference type="CDD" id="cd02142">
    <property type="entry name" value="McbC_SagB-like_oxidoreductase"/>
    <property type="match status" value="1"/>
</dbReference>
<protein>
    <submittedName>
        <fullName evidence="2">Nitroreductase</fullName>
    </submittedName>
    <submittedName>
        <fullName evidence="3">SagB-type dehydrogenase domain-containing protein</fullName>
    </submittedName>
</protein>
<dbReference type="InterPro" id="IPR052544">
    <property type="entry name" value="Bacteriocin_Proc_Enz"/>
</dbReference>